<gene>
    <name evidence="2" type="ordered locus">AciPR4_0973</name>
</gene>
<dbReference type="RefSeq" id="WP_013567539.1">
    <property type="nucleotide sequence ID" value="NC_014963.1"/>
</dbReference>
<keyword evidence="3" id="KW-1185">Reference proteome</keyword>
<dbReference type="eggNOG" id="COG2041">
    <property type="taxonomic scope" value="Bacteria"/>
</dbReference>
<dbReference type="InterPro" id="IPR036374">
    <property type="entry name" value="OxRdtase_Mopterin-bd_sf"/>
</dbReference>
<dbReference type="SUPFAM" id="SSF56524">
    <property type="entry name" value="Oxidoreductase molybdopterin-binding domain"/>
    <property type="match status" value="1"/>
</dbReference>
<dbReference type="HOGENOM" id="CLU_118511_0_0_0"/>
<dbReference type="KEGG" id="tsa:AciPR4_0973"/>
<proteinExistence type="predicted"/>
<sequence length="182" mass="19671">MKIFCKAILFLLPACLPAQMKHDATPASGMEAMHHAAPVASTSLTVTGLDGKTQTYSFEDLRSMAHLTVKVHNMHSNADETYAGVPVSELAKRAEPTLVTGDKAKIKPLMLALVFGGTDNYHVVLTMCDVDPSCHNGMVIIADQQDGKSIGTDGALKLIVTEDKKPQRWVRNLNSITLKAID</sequence>
<keyword evidence="1" id="KW-0732">Signal</keyword>
<reference evidence="2 3" key="1">
    <citation type="journal article" date="2012" name="Stand. Genomic Sci.">
        <title>Complete genome sequence of Terriglobus saanensis type strain SP1PR4(T), an Acidobacteria from tundra soil.</title>
        <authorList>
            <person name="Rawat S.R."/>
            <person name="Mannisto M.K."/>
            <person name="Starovoytov V."/>
            <person name="Goodwin L."/>
            <person name="Nolan M."/>
            <person name="Hauser L."/>
            <person name="Land M."/>
            <person name="Davenport K.W."/>
            <person name="Woyke T."/>
            <person name="Haggblom M.M."/>
        </authorList>
    </citation>
    <scope>NUCLEOTIDE SEQUENCE</scope>
    <source>
        <strain evidence="3">ATCC BAA-1853 / DSM 23119 / SP1PR4</strain>
    </source>
</reference>
<feature type="signal peptide" evidence="1">
    <location>
        <begin position="1"/>
        <end position="20"/>
    </location>
</feature>
<evidence type="ECO:0000313" key="3">
    <source>
        <dbReference type="Proteomes" id="UP000006844"/>
    </source>
</evidence>
<dbReference type="EMBL" id="CP002467">
    <property type="protein sequence ID" value="ADV81806.1"/>
    <property type="molecule type" value="Genomic_DNA"/>
</dbReference>
<evidence type="ECO:0000256" key="1">
    <source>
        <dbReference type="SAM" id="SignalP"/>
    </source>
</evidence>
<accession>E8V8A3</accession>
<organism evidence="2 3">
    <name type="scientific">Terriglobus saanensis (strain ATCC BAA-1853 / DSM 23119 / SP1PR4)</name>
    <dbReference type="NCBI Taxonomy" id="401053"/>
    <lineage>
        <taxon>Bacteria</taxon>
        <taxon>Pseudomonadati</taxon>
        <taxon>Acidobacteriota</taxon>
        <taxon>Terriglobia</taxon>
        <taxon>Terriglobales</taxon>
        <taxon>Acidobacteriaceae</taxon>
        <taxon>Terriglobus</taxon>
    </lineage>
</organism>
<name>E8V8A3_TERSS</name>
<protein>
    <recommendedName>
        <fullName evidence="4">Oxidoreductase molybdopterin-binding domain-containing protein</fullName>
    </recommendedName>
</protein>
<evidence type="ECO:0008006" key="4">
    <source>
        <dbReference type="Google" id="ProtNLM"/>
    </source>
</evidence>
<dbReference type="Proteomes" id="UP000006844">
    <property type="component" value="Chromosome"/>
</dbReference>
<dbReference type="AlphaFoldDB" id="E8V8A3"/>
<dbReference type="OrthoDB" id="129599at2"/>
<feature type="chain" id="PRO_5003229331" description="Oxidoreductase molybdopterin-binding domain-containing protein" evidence="1">
    <location>
        <begin position="21"/>
        <end position="182"/>
    </location>
</feature>
<evidence type="ECO:0000313" key="2">
    <source>
        <dbReference type="EMBL" id="ADV81806.1"/>
    </source>
</evidence>
<dbReference type="Gene3D" id="3.90.420.10">
    <property type="entry name" value="Oxidoreductase, molybdopterin-binding domain"/>
    <property type="match status" value="1"/>
</dbReference>
<dbReference type="STRING" id="401053.AciPR4_0973"/>